<name>A0A140CV31_9NEOP</name>
<evidence type="ECO:0000256" key="13">
    <source>
        <dbReference type="SAM" id="Phobius"/>
    </source>
</evidence>
<dbReference type="GO" id="GO:0045259">
    <property type="term" value="C:proton-transporting ATP synthase complex"/>
    <property type="evidence" value="ECO:0007669"/>
    <property type="project" value="UniProtKB-KW"/>
</dbReference>
<dbReference type="GO" id="GO:0015078">
    <property type="term" value="F:proton transmembrane transporter activity"/>
    <property type="evidence" value="ECO:0007669"/>
    <property type="project" value="InterPro"/>
</dbReference>
<dbReference type="Pfam" id="PF00895">
    <property type="entry name" value="ATP-synt_8"/>
    <property type="match status" value="1"/>
</dbReference>
<comment type="similarity">
    <text evidence="2 12">Belongs to the ATPase protein 8 family.</text>
</comment>
<keyword evidence="4 12" id="KW-0813">Transport</keyword>
<evidence type="ECO:0000256" key="8">
    <source>
        <dbReference type="ARBA" id="ARBA00022989"/>
    </source>
</evidence>
<evidence type="ECO:0000256" key="7">
    <source>
        <dbReference type="ARBA" id="ARBA00022781"/>
    </source>
</evidence>
<comment type="subcellular location">
    <subcellularLocation>
        <location evidence="1 12">Mitochondrion membrane</location>
        <topology evidence="1 12">Single-pass membrane protein</topology>
    </subcellularLocation>
</comment>
<evidence type="ECO:0000256" key="2">
    <source>
        <dbReference type="ARBA" id="ARBA00008892"/>
    </source>
</evidence>
<dbReference type="InterPro" id="IPR001421">
    <property type="entry name" value="ATP8_metazoa"/>
</dbReference>
<evidence type="ECO:0000313" key="14">
    <source>
        <dbReference type="EMBL" id="AMJ17155.1"/>
    </source>
</evidence>
<keyword evidence="6 12" id="KW-0812">Transmembrane</keyword>
<comment type="subunit">
    <text evidence="3">F-type ATPases have 2 components, CF(1) - the catalytic core - and CF(0) - the membrane proton channel.</text>
</comment>
<evidence type="ECO:0000256" key="6">
    <source>
        <dbReference type="ARBA" id="ARBA00022692"/>
    </source>
</evidence>
<evidence type="ECO:0000256" key="9">
    <source>
        <dbReference type="ARBA" id="ARBA00023065"/>
    </source>
</evidence>
<dbReference type="EMBL" id="KT371362">
    <property type="protein sequence ID" value="AMJ17155.1"/>
    <property type="molecule type" value="Genomic_DNA"/>
</dbReference>
<dbReference type="RefSeq" id="YP_009236681.1">
    <property type="nucleotide sequence ID" value="NC_029500.1"/>
</dbReference>
<sequence>MPQMMPINWLLSFFLFILIFIIFMIMNYFIYNYKIDMKNKNINFIKKSKISWKW</sequence>
<dbReference type="CTD" id="4509"/>
<geneLocation type="mitochondrion" evidence="14"/>
<evidence type="ECO:0000256" key="12">
    <source>
        <dbReference type="RuleBase" id="RU003661"/>
    </source>
</evidence>
<gene>
    <name evidence="14" type="primary">ATP8</name>
</gene>
<evidence type="ECO:0000256" key="1">
    <source>
        <dbReference type="ARBA" id="ARBA00004304"/>
    </source>
</evidence>
<keyword evidence="8 13" id="KW-1133">Transmembrane helix</keyword>
<dbReference type="GeneID" id="26899314"/>
<dbReference type="GO" id="GO:0031966">
    <property type="term" value="C:mitochondrial membrane"/>
    <property type="evidence" value="ECO:0007669"/>
    <property type="project" value="UniProtKB-SubCell"/>
</dbReference>
<reference evidence="14" key="1">
    <citation type="journal article" date="2015" name="Mol. Phylogenet. Evol.">
        <title>Mitogenomics of 'Old World Acraea' butterflies reveals a highly divergent 'Bematistes'.</title>
        <authorList>
            <person name="Timmermans M.J."/>
            <person name="Lees D.C."/>
            <person name="Thompson M.J."/>
            <person name="Safian S."/>
            <person name="Brattstrom O."/>
        </authorList>
    </citation>
    <scope>NUCLEOTIDE SEQUENCE</scope>
</reference>
<keyword evidence="5 12" id="KW-0138">CF(0)</keyword>
<dbReference type="AlphaFoldDB" id="A0A140CV31"/>
<evidence type="ECO:0000256" key="5">
    <source>
        <dbReference type="ARBA" id="ARBA00022547"/>
    </source>
</evidence>
<keyword evidence="11 13" id="KW-0472">Membrane</keyword>
<evidence type="ECO:0000256" key="11">
    <source>
        <dbReference type="ARBA" id="ARBA00023136"/>
    </source>
</evidence>
<keyword evidence="10 12" id="KW-0496">Mitochondrion</keyword>
<accession>A0A140CV31</accession>
<evidence type="ECO:0000256" key="4">
    <source>
        <dbReference type="ARBA" id="ARBA00022448"/>
    </source>
</evidence>
<keyword evidence="9 12" id="KW-0406">Ion transport</keyword>
<keyword evidence="7 12" id="KW-0375">Hydrogen ion transport</keyword>
<dbReference type="GO" id="GO:0015986">
    <property type="term" value="P:proton motive force-driven ATP synthesis"/>
    <property type="evidence" value="ECO:0007669"/>
    <property type="project" value="InterPro"/>
</dbReference>
<protein>
    <recommendedName>
        <fullName evidence="12">ATP synthase complex subunit 8</fullName>
    </recommendedName>
</protein>
<feature type="transmembrane region" description="Helical" evidence="13">
    <location>
        <begin position="6"/>
        <end position="30"/>
    </location>
</feature>
<reference evidence="14" key="2">
    <citation type="submission" date="2015-08" db="EMBL/GenBank/DDBJ databases">
        <authorList>
            <person name="Babu N.S."/>
            <person name="Beckwith C.J."/>
            <person name="Beseler K.G."/>
            <person name="Brison A."/>
            <person name="Carone J.V."/>
            <person name="Caskin T.P."/>
            <person name="Diamond M."/>
            <person name="Durham M.E."/>
            <person name="Foxe J.M."/>
            <person name="Go M."/>
            <person name="Henderson B.A."/>
            <person name="Jones I.B."/>
            <person name="McGettigan J.A."/>
            <person name="Micheletti S.J."/>
            <person name="Nasrallah M.E."/>
            <person name="Ortiz D."/>
            <person name="Piller C.R."/>
            <person name="Privatt S.R."/>
            <person name="Schneider S.L."/>
            <person name="Sharp S."/>
            <person name="Smith T.C."/>
            <person name="Stanton J.D."/>
            <person name="Ullery H.E."/>
            <person name="Wilson R.J."/>
            <person name="Serrano M.G."/>
            <person name="Buck G."/>
            <person name="Lee V."/>
            <person name="Wang Y."/>
            <person name="Carvalho R."/>
            <person name="Voegtly L."/>
            <person name="Shi R."/>
            <person name="Duckworth R."/>
            <person name="Johnson A."/>
            <person name="Loviza R."/>
            <person name="Walstead R."/>
            <person name="Shah Z."/>
            <person name="Kiflezghi M."/>
            <person name="Wade K."/>
            <person name="Ball S.L."/>
            <person name="Bradley K.W."/>
            <person name="Asai D.J."/>
            <person name="Bowman C.A."/>
            <person name="Russell D.A."/>
            <person name="Pope W.H."/>
            <person name="Jacobs-Sera D."/>
            <person name="Hendrix R.W."/>
            <person name="Hatfull G.F."/>
        </authorList>
    </citation>
    <scope>NUCLEOTIDE SEQUENCE</scope>
</reference>
<evidence type="ECO:0000256" key="10">
    <source>
        <dbReference type="ARBA" id="ARBA00023128"/>
    </source>
</evidence>
<proteinExistence type="inferred from homology"/>
<organism evidence="14">
    <name type="scientific">Telchinia circeis</name>
    <dbReference type="NCBI Taxonomy" id="501945"/>
    <lineage>
        <taxon>Eukaryota</taxon>
        <taxon>Metazoa</taxon>
        <taxon>Ecdysozoa</taxon>
        <taxon>Arthropoda</taxon>
        <taxon>Hexapoda</taxon>
        <taxon>Insecta</taxon>
        <taxon>Pterygota</taxon>
        <taxon>Neoptera</taxon>
        <taxon>Endopterygota</taxon>
        <taxon>Lepidoptera</taxon>
        <taxon>Glossata</taxon>
        <taxon>Ditrysia</taxon>
        <taxon>Papilionoidea</taxon>
        <taxon>Nymphalidae</taxon>
        <taxon>Heliconiinae</taxon>
        <taxon>Acraeini</taxon>
        <taxon>Telchinia</taxon>
    </lineage>
</organism>
<evidence type="ECO:0000256" key="3">
    <source>
        <dbReference type="ARBA" id="ARBA00011291"/>
    </source>
</evidence>